<feature type="region of interest" description="Disordered" evidence="2">
    <location>
        <begin position="1"/>
        <end position="22"/>
    </location>
</feature>
<dbReference type="AlphaFoldDB" id="A0A1X1KNW9"/>
<dbReference type="EMBL" id="NCVK01000048">
    <property type="protein sequence ID" value="ORP01133.1"/>
    <property type="molecule type" value="Genomic_DNA"/>
</dbReference>
<proteinExistence type="predicted"/>
<evidence type="ECO:0000256" key="2">
    <source>
        <dbReference type="SAM" id="MobiDB-lite"/>
    </source>
</evidence>
<dbReference type="OrthoDB" id="2236949at2"/>
<feature type="domain" description="G5" evidence="3">
    <location>
        <begin position="1"/>
        <end position="30"/>
    </location>
</feature>
<evidence type="ECO:0000259" key="3">
    <source>
        <dbReference type="PROSITE" id="PS51109"/>
    </source>
</evidence>
<evidence type="ECO:0000313" key="4">
    <source>
        <dbReference type="EMBL" id="ORP01133.1"/>
    </source>
</evidence>
<reference evidence="4 5" key="1">
    <citation type="journal article" date="2016" name="Eur. J. Clin. Microbiol. Infect. Dis.">
        <title>Whole genome sequencing as a tool for phylogenetic analysis of clinical strains of Mitis group streptococci.</title>
        <authorList>
            <person name="Rasmussen L.H."/>
            <person name="Dargis R."/>
            <person name="Hojholt K."/>
            <person name="Christensen J.J."/>
            <person name="Skovgaard O."/>
            <person name="Justesen U.S."/>
            <person name="Rosenvinge F.S."/>
            <person name="Moser C."/>
            <person name="Lukjancenko O."/>
            <person name="Rasmussen S."/>
            <person name="Nielsen X.C."/>
        </authorList>
    </citation>
    <scope>NUCLEOTIDE SEQUENCE [LARGE SCALE GENOMIC DNA]</scope>
    <source>
        <strain evidence="4 5">OD_317805_11</strain>
    </source>
</reference>
<comment type="caution">
    <text evidence="4">The sequence shown here is derived from an EMBL/GenBank/DDBJ whole genome shotgun (WGS) entry which is preliminary data.</text>
</comment>
<dbReference type="PROSITE" id="PS51109">
    <property type="entry name" value="G5"/>
    <property type="match status" value="1"/>
</dbReference>
<dbReference type="Proteomes" id="UP000193517">
    <property type="component" value="Unassembled WGS sequence"/>
</dbReference>
<organism evidence="4 5">
    <name type="scientific">Streptococcus mitis</name>
    <dbReference type="NCBI Taxonomy" id="28037"/>
    <lineage>
        <taxon>Bacteria</taxon>
        <taxon>Bacillati</taxon>
        <taxon>Bacillota</taxon>
        <taxon>Bacilli</taxon>
        <taxon>Lactobacillales</taxon>
        <taxon>Streptococcaceae</taxon>
        <taxon>Streptococcus</taxon>
        <taxon>Streptococcus mitis group</taxon>
    </lineage>
</organism>
<feature type="compositionally biased region" description="Basic and acidic residues" evidence="2">
    <location>
        <begin position="1"/>
        <end position="11"/>
    </location>
</feature>
<evidence type="ECO:0000256" key="1">
    <source>
        <dbReference type="ARBA" id="ARBA00022729"/>
    </source>
</evidence>
<feature type="non-terminal residue" evidence="4">
    <location>
        <position position="1"/>
    </location>
</feature>
<feature type="non-terminal residue" evidence="4">
    <location>
        <position position="71"/>
    </location>
</feature>
<evidence type="ECO:0000313" key="5">
    <source>
        <dbReference type="Proteomes" id="UP000193517"/>
    </source>
</evidence>
<protein>
    <recommendedName>
        <fullName evidence="3">G5 domain-containing protein</fullName>
    </recommendedName>
</protein>
<dbReference type="Gene3D" id="2.20.230.10">
    <property type="entry name" value="Resuscitation-promoting factor rpfb"/>
    <property type="match status" value="1"/>
</dbReference>
<gene>
    <name evidence="4" type="ORF">B7695_07740</name>
</gene>
<dbReference type="Pfam" id="PF07501">
    <property type="entry name" value="G5"/>
    <property type="match status" value="1"/>
</dbReference>
<dbReference type="RefSeq" id="WP_142358881.1">
    <property type="nucleotide sequence ID" value="NZ_NCVK01000048.1"/>
</dbReference>
<dbReference type="InterPro" id="IPR011098">
    <property type="entry name" value="G5_dom"/>
</dbReference>
<accession>A0A1X1KNW9</accession>
<sequence>SNGQEIDRQEMSNEETLSPVTQVVKVGTAKPTMVPNDAPTAESLPEYPLTFTDEIRVDKINFAVREEETDE</sequence>
<name>A0A1X1KNW9_STRMT</name>
<keyword evidence="1" id="KW-0732">Signal</keyword>